<comment type="similarity">
    <text evidence="1">Belongs to the protein-tyrosine phosphatase family. Non-receptor class dual specificity subfamily.</text>
</comment>
<evidence type="ECO:0000256" key="5">
    <source>
        <dbReference type="PIRSR" id="PIRSR000941-50"/>
    </source>
</evidence>
<evidence type="ECO:0000256" key="3">
    <source>
        <dbReference type="ARBA" id="ARBA00022801"/>
    </source>
</evidence>
<dbReference type="InterPro" id="IPR029021">
    <property type="entry name" value="Prot-tyrosine_phosphatase-like"/>
</dbReference>
<dbReference type="InterPro" id="IPR020422">
    <property type="entry name" value="TYR_PHOSPHATASE_DUAL_dom"/>
</dbReference>
<dbReference type="InterPro" id="IPR016130">
    <property type="entry name" value="Tyr_Pase_AS"/>
</dbReference>
<dbReference type="InterPro" id="IPR016278">
    <property type="entry name" value="DUSP12"/>
</dbReference>
<keyword evidence="9" id="KW-1185">Reference proteome</keyword>
<dbReference type="GO" id="GO:0005634">
    <property type="term" value="C:nucleus"/>
    <property type="evidence" value="ECO:0007669"/>
    <property type="project" value="TreeGrafter"/>
</dbReference>
<dbReference type="EC" id="3.1.3.48" evidence="2"/>
<evidence type="ECO:0000256" key="2">
    <source>
        <dbReference type="ARBA" id="ARBA00013064"/>
    </source>
</evidence>
<dbReference type="EMBL" id="BSXU01007478">
    <property type="protein sequence ID" value="GMG56369.1"/>
    <property type="molecule type" value="Genomic_DNA"/>
</dbReference>
<reference evidence="8" key="1">
    <citation type="submission" date="2023-04" db="EMBL/GenBank/DDBJ databases">
        <title>Ambrosiozyma monospora NBRC 1965.</title>
        <authorList>
            <person name="Ichikawa N."/>
            <person name="Sato H."/>
            <person name="Tonouchi N."/>
        </authorList>
    </citation>
    <scope>NUCLEOTIDE SEQUENCE</scope>
    <source>
        <strain evidence="8">NBRC 1965</strain>
    </source>
</reference>
<feature type="domain" description="Tyrosine-protein phosphatase" evidence="6">
    <location>
        <begin position="6"/>
        <end position="178"/>
    </location>
</feature>
<dbReference type="PANTHER" id="PTHR45848:SF4">
    <property type="entry name" value="DUAL SPECIFICITY PROTEIN PHOSPHATASE 12"/>
    <property type="match status" value="1"/>
</dbReference>
<dbReference type="PROSITE" id="PS00383">
    <property type="entry name" value="TYR_PHOSPHATASE_1"/>
    <property type="match status" value="1"/>
</dbReference>
<evidence type="ECO:0000313" key="9">
    <source>
        <dbReference type="Proteomes" id="UP001165063"/>
    </source>
</evidence>
<feature type="domain" description="Tyrosine specific protein phosphatases" evidence="7">
    <location>
        <begin position="103"/>
        <end position="156"/>
    </location>
</feature>
<dbReference type="InterPro" id="IPR000340">
    <property type="entry name" value="Dual-sp_phosphatase_cat-dom"/>
</dbReference>
<evidence type="ECO:0000256" key="4">
    <source>
        <dbReference type="ARBA" id="ARBA00022912"/>
    </source>
</evidence>
<dbReference type="Pfam" id="PF00782">
    <property type="entry name" value="DSPc"/>
    <property type="match status" value="1"/>
</dbReference>
<gene>
    <name evidence="8" type="ORF">Amon01_000843600</name>
</gene>
<dbReference type="PROSITE" id="PS50054">
    <property type="entry name" value="TYR_PHOSPHATASE_DUAL"/>
    <property type="match status" value="1"/>
</dbReference>
<keyword evidence="3" id="KW-0378">Hydrolase</keyword>
<evidence type="ECO:0000313" key="8">
    <source>
        <dbReference type="EMBL" id="GMG56369.1"/>
    </source>
</evidence>
<dbReference type="PIRSF" id="PIRSF000941">
    <property type="entry name" value="DUSP12"/>
    <property type="match status" value="1"/>
</dbReference>
<dbReference type="PANTHER" id="PTHR45848">
    <property type="entry name" value="DUAL SPECIFICITY PROTEIN PHOSPHATASE 12 FAMILY MEMBER"/>
    <property type="match status" value="1"/>
</dbReference>
<dbReference type="SUPFAM" id="SSF52799">
    <property type="entry name" value="(Phosphotyrosine protein) phosphatases II"/>
    <property type="match status" value="1"/>
</dbReference>
<dbReference type="GO" id="GO:0008138">
    <property type="term" value="F:protein tyrosine/serine/threonine phosphatase activity"/>
    <property type="evidence" value="ECO:0007669"/>
    <property type="project" value="InterPro"/>
</dbReference>
<protein>
    <recommendedName>
        <fullName evidence="2">protein-tyrosine-phosphatase</fullName>
        <ecNumber evidence="2">3.1.3.48</ecNumber>
    </recommendedName>
</protein>
<evidence type="ECO:0000259" key="7">
    <source>
        <dbReference type="PROSITE" id="PS50056"/>
    </source>
</evidence>
<dbReference type="Proteomes" id="UP001165063">
    <property type="component" value="Unassembled WGS sequence"/>
</dbReference>
<evidence type="ECO:0000259" key="6">
    <source>
        <dbReference type="PROSITE" id="PS50054"/>
    </source>
</evidence>
<dbReference type="Gene3D" id="3.90.190.10">
    <property type="entry name" value="Protein tyrosine phosphatase superfamily"/>
    <property type="match status" value="1"/>
</dbReference>
<feature type="active site" description="Phosphocysteine intermediate" evidence="5">
    <location>
        <position position="122"/>
    </location>
</feature>
<dbReference type="SMART" id="SM00195">
    <property type="entry name" value="DSPc"/>
    <property type="match status" value="1"/>
</dbReference>
<comment type="caution">
    <text evidence="8">The sequence shown here is derived from an EMBL/GenBank/DDBJ whole genome shotgun (WGS) entry which is preliminary data.</text>
</comment>
<dbReference type="GO" id="GO:0004725">
    <property type="term" value="F:protein tyrosine phosphatase activity"/>
    <property type="evidence" value="ECO:0007669"/>
    <property type="project" value="UniProtKB-EC"/>
</dbReference>
<dbReference type="PROSITE" id="PS50056">
    <property type="entry name" value="TYR_PHOSPHATASE_2"/>
    <property type="match status" value="1"/>
</dbReference>
<sequence length="370" mass="42896">MENQANSKLYRVIGGIFISSIDPLLEPTQEVLNKTYGITHILTVMKQNLPDYYKENYTTMQIPIDDAPNEVLFTYFKQSNDFISSALFGKTFDELLADSENKDNALQQIKRSKHQGKILIHCSAGQSRSPAFLIAFLMKFYQMNYKTAKYAISRSKSDIQPNESFESQLLFYKKLECEDNPKKLDMNTEFNQFLREMQFSQIPSSSVEDNIKAFLSDSSNFKDEHNSGTWNTNDPMYELRCKRCRQMLAKSNYFVNHEPPLEEPTEDGSEGYRNPANKQLYFTKNAFKSRRVISRERASNNCTHYFVEPLTWMKDELSKGEMEGKFNCLKCQAKVGGYSWKGSRCSCGKWMIPAMDLQVSKVDKVLIRRK</sequence>
<proteinExistence type="inferred from homology"/>
<name>A0A9W6Z8F7_AMBMO</name>
<keyword evidence="4" id="KW-0904">Protein phosphatase</keyword>
<accession>A0A9W6Z8F7</accession>
<dbReference type="InterPro" id="IPR000387">
    <property type="entry name" value="Tyr_Pase_dom"/>
</dbReference>
<dbReference type="AlphaFoldDB" id="A0A9W6Z8F7"/>
<organism evidence="8 9">
    <name type="scientific">Ambrosiozyma monospora</name>
    <name type="common">Yeast</name>
    <name type="synonym">Endomycopsis monosporus</name>
    <dbReference type="NCBI Taxonomy" id="43982"/>
    <lineage>
        <taxon>Eukaryota</taxon>
        <taxon>Fungi</taxon>
        <taxon>Dikarya</taxon>
        <taxon>Ascomycota</taxon>
        <taxon>Saccharomycotina</taxon>
        <taxon>Pichiomycetes</taxon>
        <taxon>Pichiales</taxon>
        <taxon>Pichiaceae</taxon>
        <taxon>Ambrosiozyma</taxon>
    </lineage>
</organism>
<dbReference type="OrthoDB" id="2017893at2759"/>
<evidence type="ECO:0000256" key="1">
    <source>
        <dbReference type="ARBA" id="ARBA00008601"/>
    </source>
</evidence>